<dbReference type="EMBL" id="VJNC01000020">
    <property type="protein sequence ID" value="TSE18913.1"/>
    <property type="molecule type" value="Genomic_DNA"/>
</dbReference>
<dbReference type="OrthoDB" id="7842083at2"/>
<dbReference type="EMBL" id="SMAH01000020">
    <property type="protein sequence ID" value="TCS94087.1"/>
    <property type="molecule type" value="Genomic_DNA"/>
</dbReference>
<protein>
    <submittedName>
        <fullName evidence="1">Uncharacterized protein</fullName>
    </submittedName>
</protein>
<reference evidence="2 4" key="2">
    <citation type="submission" date="2019-07" db="EMBL/GenBank/DDBJ databases">
        <title>Tepidimonas ignava SPS-1037 draft genome.</title>
        <authorList>
            <person name="Da Costa M.S."/>
            <person name="Froufe H.J.C."/>
            <person name="Egas C."/>
            <person name="Albuquerque L."/>
        </authorList>
    </citation>
    <scope>NUCLEOTIDE SEQUENCE [LARGE SCALE GENOMIC DNA]</scope>
    <source>
        <strain evidence="2 4">SPS-1037</strain>
    </source>
</reference>
<evidence type="ECO:0000313" key="3">
    <source>
        <dbReference type="Proteomes" id="UP000295536"/>
    </source>
</evidence>
<dbReference type="AlphaFoldDB" id="A0A4V2UV32"/>
<evidence type="ECO:0000313" key="2">
    <source>
        <dbReference type="EMBL" id="TSE18913.1"/>
    </source>
</evidence>
<gene>
    <name evidence="1" type="ORF">EDC36_1209</name>
    <name evidence="2" type="ORF">Tigna_02360</name>
</gene>
<organism evidence="1 3">
    <name type="scientific">Tepidimonas ignava</name>
    <dbReference type="NCBI Taxonomy" id="114249"/>
    <lineage>
        <taxon>Bacteria</taxon>
        <taxon>Pseudomonadati</taxon>
        <taxon>Pseudomonadota</taxon>
        <taxon>Betaproteobacteria</taxon>
        <taxon>Burkholderiales</taxon>
        <taxon>Tepidimonas</taxon>
    </lineage>
</organism>
<reference evidence="1 3" key="1">
    <citation type="submission" date="2019-03" db="EMBL/GenBank/DDBJ databases">
        <title>Genomic Encyclopedia of Type Strains, Phase IV (KMG-IV): sequencing the most valuable type-strain genomes for metagenomic binning, comparative biology and taxonomic classification.</title>
        <authorList>
            <person name="Goeker M."/>
        </authorList>
    </citation>
    <scope>NUCLEOTIDE SEQUENCE [LARGE SCALE GENOMIC DNA]</scope>
    <source>
        <strain evidence="1 3">DSM 12034</strain>
    </source>
</reference>
<dbReference type="InterPro" id="IPR053860">
    <property type="entry name" value="DUF6932"/>
</dbReference>
<sequence>MTVSSIPTLPLGSTTLSLAALQRLVTWPGCSSRRERLFEAVAAFIGHLHGIGLHGQELWIDGSFVSPKPEPADWDAVLWLSDEDVRNCTQSQYHALQALKLRKNLRQRYGADLYIGRWDDAEERDYWHRWFSADRQGSAKGYAVIIL</sequence>
<dbReference type="Proteomes" id="UP000315577">
    <property type="component" value="Unassembled WGS sequence"/>
</dbReference>
<dbReference type="Pfam" id="PF22014">
    <property type="entry name" value="DUF6932"/>
    <property type="match status" value="1"/>
</dbReference>
<evidence type="ECO:0000313" key="1">
    <source>
        <dbReference type="EMBL" id="TCS94087.1"/>
    </source>
</evidence>
<evidence type="ECO:0000313" key="4">
    <source>
        <dbReference type="Proteomes" id="UP000315577"/>
    </source>
</evidence>
<comment type="caution">
    <text evidence="1">The sequence shown here is derived from an EMBL/GenBank/DDBJ whole genome shotgun (WGS) entry which is preliminary data.</text>
</comment>
<dbReference type="Proteomes" id="UP000295536">
    <property type="component" value="Unassembled WGS sequence"/>
</dbReference>
<name>A0A4V2UV32_9BURK</name>
<accession>A0A4V2UV32</accession>
<keyword evidence="4" id="KW-1185">Reference proteome</keyword>
<dbReference type="RefSeq" id="WP_132963563.1">
    <property type="nucleotide sequence ID" value="NZ_SMAH01000020.1"/>
</dbReference>
<proteinExistence type="predicted"/>